<organism evidence="1">
    <name type="scientific">Lepeophtheirus salmonis</name>
    <name type="common">Salmon louse</name>
    <name type="synonym">Caligus salmonis</name>
    <dbReference type="NCBI Taxonomy" id="72036"/>
    <lineage>
        <taxon>Eukaryota</taxon>
        <taxon>Metazoa</taxon>
        <taxon>Ecdysozoa</taxon>
        <taxon>Arthropoda</taxon>
        <taxon>Crustacea</taxon>
        <taxon>Multicrustacea</taxon>
        <taxon>Hexanauplia</taxon>
        <taxon>Copepoda</taxon>
        <taxon>Siphonostomatoida</taxon>
        <taxon>Caligidae</taxon>
        <taxon>Lepeophtheirus</taxon>
    </lineage>
</organism>
<name>A0A0K2TD68_LEPSM</name>
<dbReference type="EMBL" id="HACA01006020">
    <property type="protein sequence ID" value="CDW23381.1"/>
    <property type="molecule type" value="Transcribed_RNA"/>
</dbReference>
<reference evidence="1" key="1">
    <citation type="submission" date="2014-05" db="EMBL/GenBank/DDBJ databases">
        <authorList>
            <person name="Chronopoulou M."/>
        </authorList>
    </citation>
    <scope>NUCLEOTIDE SEQUENCE</scope>
    <source>
        <tissue evidence="1">Whole organism</tissue>
    </source>
</reference>
<accession>A0A0K2TD68</accession>
<dbReference type="AlphaFoldDB" id="A0A0K2TD68"/>
<protein>
    <submittedName>
        <fullName evidence="1">Uncharacterized protein</fullName>
    </submittedName>
</protein>
<feature type="non-terminal residue" evidence="1">
    <location>
        <position position="58"/>
    </location>
</feature>
<evidence type="ECO:0000313" key="1">
    <source>
        <dbReference type="EMBL" id="CDW23381.1"/>
    </source>
</evidence>
<proteinExistence type="predicted"/>
<sequence length="58" mass="6407">MCYETTQFESVQSGFNIPICNAELHSLSATTFYLASISGVGTISTKGLFPIPHFFRVF</sequence>